<reference evidence="1 2" key="1">
    <citation type="submission" date="2020-02" db="EMBL/GenBank/DDBJ databases">
        <authorList>
            <person name="Ma Q."/>
            <person name="Huang Y."/>
            <person name="Song X."/>
            <person name="Pei D."/>
        </authorList>
    </citation>
    <scope>NUCLEOTIDE SEQUENCE [LARGE SCALE GENOMIC DNA]</scope>
    <source>
        <strain evidence="1">Sxm20200214</strain>
        <tissue evidence="1">Leaf</tissue>
    </source>
</reference>
<proteinExistence type="predicted"/>
<evidence type="ECO:0000313" key="2">
    <source>
        <dbReference type="Proteomes" id="UP000886595"/>
    </source>
</evidence>
<dbReference type="AlphaFoldDB" id="A0A8X7TIY1"/>
<dbReference type="SUPFAM" id="SSF52540">
    <property type="entry name" value="P-loop containing nucleoside triphosphate hydrolases"/>
    <property type="match status" value="1"/>
</dbReference>
<dbReference type="Proteomes" id="UP000886595">
    <property type="component" value="Unassembled WGS sequence"/>
</dbReference>
<sequence length="100" mass="11610">MPKEEKSSKRKRVFEQHYYHGKLDLQVNLQTFSEFKTEEEGGHLLLCSDSMSLHLLSHRLLLCSDSMSRGPHIPGVDWIVRFDIPLETLQYILKVLGDVN</sequence>
<name>A0A8X7TIY1_BRACI</name>
<protein>
    <submittedName>
        <fullName evidence="1">Uncharacterized protein</fullName>
    </submittedName>
</protein>
<accession>A0A8X7TIY1</accession>
<dbReference type="InterPro" id="IPR027417">
    <property type="entry name" value="P-loop_NTPase"/>
</dbReference>
<keyword evidence="2" id="KW-1185">Reference proteome</keyword>
<comment type="caution">
    <text evidence="1">The sequence shown here is derived from an EMBL/GenBank/DDBJ whole genome shotgun (WGS) entry which is preliminary data.</text>
</comment>
<dbReference type="OrthoDB" id="10550497at2759"/>
<gene>
    <name evidence="1" type="ORF">Bca52824_096291</name>
</gene>
<dbReference type="Gene3D" id="3.40.50.300">
    <property type="entry name" value="P-loop containing nucleotide triphosphate hydrolases"/>
    <property type="match status" value="1"/>
</dbReference>
<evidence type="ECO:0000313" key="1">
    <source>
        <dbReference type="EMBL" id="KAG2241866.1"/>
    </source>
</evidence>
<dbReference type="EMBL" id="JAAMPC010000778">
    <property type="protein sequence ID" value="KAG2241866.1"/>
    <property type="molecule type" value="Genomic_DNA"/>
</dbReference>
<organism evidence="1 2">
    <name type="scientific">Brassica carinata</name>
    <name type="common">Ethiopian mustard</name>
    <name type="synonym">Abyssinian cabbage</name>
    <dbReference type="NCBI Taxonomy" id="52824"/>
    <lineage>
        <taxon>Eukaryota</taxon>
        <taxon>Viridiplantae</taxon>
        <taxon>Streptophyta</taxon>
        <taxon>Embryophyta</taxon>
        <taxon>Tracheophyta</taxon>
        <taxon>Spermatophyta</taxon>
        <taxon>Magnoliopsida</taxon>
        <taxon>eudicotyledons</taxon>
        <taxon>Gunneridae</taxon>
        <taxon>Pentapetalae</taxon>
        <taxon>rosids</taxon>
        <taxon>malvids</taxon>
        <taxon>Brassicales</taxon>
        <taxon>Brassicaceae</taxon>
        <taxon>Brassiceae</taxon>
        <taxon>Brassica</taxon>
    </lineage>
</organism>